<name>A0A1H1ZUS5_9ACTN</name>
<proteinExistence type="predicted"/>
<dbReference type="STRING" id="630515.SAMN04489812_5468"/>
<evidence type="ECO:0000313" key="2">
    <source>
        <dbReference type="Proteomes" id="UP000199103"/>
    </source>
</evidence>
<keyword evidence="2" id="KW-1185">Reference proteome</keyword>
<dbReference type="Gene3D" id="3.30.530.20">
    <property type="match status" value="1"/>
</dbReference>
<sequence>MNTESFSRSRHIAASADQIFALLSNPARHRETEPDDWVRDAIDTEPITEVGQIFGMNMYAEGAGGAYVIHNRVTVLEPGRSIGWEPGQYNDAGELECGGWRWRYDVADAADGGAEVTLHYDWSRVPEPVREYFGGMPIFGPEFLDKSLETLDRTISGVQEGVAAR</sequence>
<evidence type="ECO:0000313" key="1">
    <source>
        <dbReference type="EMBL" id="SDT37440.1"/>
    </source>
</evidence>
<dbReference type="SUPFAM" id="SSF55961">
    <property type="entry name" value="Bet v1-like"/>
    <property type="match status" value="1"/>
</dbReference>
<accession>A0A1H1ZUS5</accession>
<organism evidence="1 2">
    <name type="scientific">Microlunatus soli</name>
    <dbReference type="NCBI Taxonomy" id="630515"/>
    <lineage>
        <taxon>Bacteria</taxon>
        <taxon>Bacillati</taxon>
        <taxon>Actinomycetota</taxon>
        <taxon>Actinomycetes</taxon>
        <taxon>Propionibacteriales</taxon>
        <taxon>Propionibacteriaceae</taxon>
        <taxon>Microlunatus</taxon>
    </lineage>
</organism>
<gene>
    <name evidence="1" type="ORF">SAMN04489812_5468</name>
</gene>
<dbReference type="EMBL" id="LT629772">
    <property type="protein sequence ID" value="SDT37440.1"/>
    <property type="molecule type" value="Genomic_DNA"/>
</dbReference>
<dbReference type="Proteomes" id="UP000199103">
    <property type="component" value="Chromosome I"/>
</dbReference>
<reference evidence="1 2" key="1">
    <citation type="submission" date="2016-10" db="EMBL/GenBank/DDBJ databases">
        <authorList>
            <person name="de Groot N.N."/>
        </authorList>
    </citation>
    <scope>NUCLEOTIDE SEQUENCE [LARGE SCALE GENOMIC DNA]</scope>
    <source>
        <strain evidence="1 2">DSM 21800</strain>
    </source>
</reference>
<protein>
    <submittedName>
        <fullName evidence="1">Polyketide cyclase / dehydrase and lipid transport</fullName>
    </submittedName>
</protein>
<dbReference type="OrthoDB" id="6624781at2"/>
<dbReference type="AlphaFoldDB" id="A0A1H1ZUS5"/>
<dbReference type="InterPro" id="IPR023393">
    <property type="entry name" value="START-like_dom_sf"/>
</dbReference>
<dbReference type="RefSeq" id="WP_091529581.1">
    <property type="nucleotide sequence ID" value="NZ_LT629772.1"/>
</dbReference>